<dbReference type="Proteomes" id="UP000095287">
    <property type="component" value="Unplaced"/>
</dbReference>
<dbReference type="InterPro" id="IPR015943">
    <property type="entry name" value="WD40/YVTN_repeat-like_dom_sf"/>
</dbReference>
<dbReference type="InterPro" id="IPR045161">
    <property type="entry name" value="Utp18"/>
</dbReference>
<evidence type="ECO:0000256" key="6">
    <source>
        <dbReference type="ARBA" id="ARBA00025767"/>
    </source>
</evidence>
<keyword evidence="3" id="KW-0853">WD repeat</keyword>
<dbReference type="InterPro" id="IPR001680">
    <property type="entry name" value="WD40_rpt"/>
</dbReference>
<dbReference type="InterPro" id="IPR036322">
    <property type="entry name" value="WD40_repeat_dom_sf"/>
</dbReference>
<dbReference type="Gene3D" id="2.130.10.10">
    <property type="entry name" value="YVTN repeat-like/Quinoprotein amine dehydrogenase"/>
    <property type="match status" value="1"/>
</dbReference>
<proteinExistence type="inferred from homology"/>
<evidence type="ECO:0000256" key="4">
    <source>
        <dbReference type="ARBA" id="ARBA00022737"/>
    </source>
</evidence>
<feature type="region of interest" description="Disordered" evidence="7">
    <location>
        <begin position="1"/>
        <end position="23"/>
    </location>
</feature>
<dbReference type="GO" id="GO:0032040">
    <property type="term" value="C:small-subunit processome"/>
    <property type="evidence" value="ECO:0007669"/>
    <property type="project" value="TreeGrafter"/>
</dbReference>
<sequence length="520" mass="58543">MDETEISAAVLSSSDSESDGEVEVQTRALKRKFAERDEEELALTKKLFGKIDEDDSDVDDEDEKEEFEAVLDEEVEEKPPQNELKPAWVDSEDEEAEVDLDDLNTRSNLRLTTDQRGQKISAKEYQERLKVKYERVVSRDAIPKWAQLPKEDEQKKADSDDDDVTETIDAMTRKAMTYIGKSEQLFKGALHFNRLRDITIGTSRRSPVNLLKFHPSRPVMITASQDGAVALYKVPDTSEEDSLKKSFFLQDTRFKKFPITSCELYRQSTALLVGSDEQSYLYSYDLVEGEVTQIDRPPNMPKRCKMGKFAVSHDGKYIAIVGLNSEVYVYTATSFEFIHTFVASSKISTLKFSTTDNNILFALTESGRVYFWDLARRGAQRFFIDDGAVRGTALAVGRNDAFIACGSSTGIVNVYKTNEAYVSESPKPFATYSNLTTSTDILAFNHDCQSLAFGSTVKMNAIRLSHMKTSSVYKNFPARTEMLQKSTITSAGFSPNSGFFACGTNTGAVRLYRLSHFENY</sequence>
<dbReference type="GO" id="GO:0034388">
    <property type="term" value="C:Pwp2p-containing subcomplex of 90S preribosome"/>
    <property type="evidence" value="ECO:0007669"/>
    <property type="project" value="TreeGrafter"/>
</dbReference>
<comment type="subcellular location">
    <subcellularLocation>
        <location evidence="1">Nucleus</location>
        <location evidence="1">Nucleolus</location>
    </subcellularLocation>
</comment>
<accession>A0A1I7Z2Z4</accession>
<comment type="similarity">
    <text evidence="6">Belongs to the WD repeat UTP18 family.</text>
</comment>
<dbReference type="PANTHER" id="PTHR18359">
    <property type="entry name" value="WD-REPEAT PROTEIN-RELATED"/>
    <property type="match status" value="1"/>
</dbReference>
<dbReference type="SMART" id="SM00320">
    <property type="entry name" value="WD40"/>
    <property type="match status" value="4"/>
</dbReference>
<evidence type="ECO:0000256" key="1">
    <source>
        <dbReference type="ARBA" id="ARBA00004604"/>
    </source>
</evidence>
<organism evidence="8 9">
    <name type="scientific">Steinernema glaseri</name>
    <dbReference type="NCBI Taxonomy" id="37863"/>
    <lineage>
        <taxon>Eukaryota</taxon>
        <taxon>Metazoa</taxon>
        <taxon>Ecdysozoa</taxon>
        <taxon>Nematoda</taxon>
        <taxon>Chromadorea</taxon>
        <taxon>Rhabditida</taxon>
        <taxon>Tylenchina</taxon>
        <taxon>Panagrolaimomorpha</taxon>
        <taxon>Strongyloidoidea</taxon>
        <taxon>Steinernematidae</taxon>
        <taxon>Steinernema</taxon>
    </lineage>
</organism>
<keyword evidence="8" id="KW-1185">Reference proteome</keyword>
<protein>
    <submittedName>
        <fullName evidence="9">WD_REPEATS_REGION domain-containing protein</fullName>
    </submittedName>
</protein>
<evidence type="ECO:0000313" key="9">
    <source>
        <dbReference type="WBParaSite" id="L893_g22297.t1"/>
    </source>
</evidence>
<dbReference type="AlphaFoldDB" id="A0A1I7Z2Z4"/>
<evidence type="ECO:0000256" key="3">
    <source>
        <dbReference type="ARBA" id="ARBA00022574"/>
    </source>
</evidence>
<evidence type="ECO:0000256" key="7">
    <source>
        <dbReference type="SAM" id="MobiDB-lite"/>
    </source>
</evidence>
<keyword evidence="4" id="KW-0677">Repeat</keyword>
<keyword evidence="2" id="KW-0698">rRNA processing</keyword>
<name>A0A1I7Z2Z4_9BILA</name>
<feature type="compositionally biased region" description="Acidic residues" evidence="7">
    <location>
        <begin position="52"/>
        <end position="76"/>
    </location>
</feature>
<dbReference type="WBParaSite" id="L893_g22297.t1">
    <property type="protein sequence ID" value="L893_g22297.t1"/>
    <property type="gene ID" value="L893_g22297"/>
</dbReference>
<feature type="region of interest" description="Disordered" evidence="7">
    <location>
        <begin position="51"/>
        <end position="98"/>
    </location>
</feature>
<keyword evidence="5" id="KW-0539">Nucleus</keyword>
<evidence type="ECO:0000256" key="5">
    <source>
        <dbReference type="ARBA" id="ARBA00023242"/>
    </source>
</evidence>
<reference evidence="9" key="1">
    <citation type="submission" date="2016-11" db="UniProtKB">
        <authorList>
            <consortium name="WormBaseParasite"/>
        </authorList>
    </citation>
    <scope>IDENTIFICATION</scope>
</reference>
<evidence type="ECO:0000313" key="8">
    <source>
        <dbReference type="Proteomes" id="UP000095287"/>
    </source>
</evidence>
<evidence type="ECO:0000256" key="2">
    <source>
        <dbReference type="ARBA" id="ARBA00022552"/>
    </source>
</evidence>
<dbReference type="GO" id="GO:0006364">
    <property type="term" value="P:rRNA processing"/>
    <property type="evidence" value="ECO:0007669"/>
    <property type="project" value="UniProtKB-KW"/>
</dbReference>
<dbReference type="PANTHER" id="PTHR18359:SF0">
    <property type="entry name" value="U3 SMALL NUCLEOLAR RNA-ASSOCIATED PROTEIN 18 HOMOLOG"/>
    <property type="match status" value="1"/>
</dbReference>
<dbReference type="SUPFAM" id="SSF50978">
    <property type="entry name" value="WD40 repeat-like"/>
    <property type="match status" value="1"/>
</dbReference>